<reference evidence="2" key="2">
    <citation type="submission" date="2015-06" db="UniProtKB">
        <authorList>
            <consortium name="EnsemblProtists"/>
        </authorList>
    </citation>
    <scope>IDENTIFICATION</scope>
    <source>
        <strain evidence="2">Emoy2</strain>
    </source>
</reference>
<dbReference type="EnsemblProtists" id="HpaT806295">
    <property type="protein sequence ID" value="HpaP806295"/>
    <property type="gene ID" value="HpaG806295"/>
</dbReference>
<sequence length="96" mass="9972">MVPLLAPASSNDSGSSESPTAAHTDTALVLTTEGSADEVMDEPPSGSISPIATPVFNDVPMDQPSPAVELGSLHPRADPRPTMDDVLGQQEHLRRG</sequence>
<dbReference type="AlphaFoldDB" id="M4BIR8"/>
<dbReference type="HOGENOM" id="CLU_2364141_0_0_1"/>
<feature type="compositionally biased region" description="Polar residues" evidence="1">
    <location>
        <begin position="8"/>
        <end position="23"/>
    </location>
</feature>
<dbReference type="VEuPathDB" id="FungiDB:HpaG806295"/>
<keyword evidence="3" id="KW-1185">Reference proteome</keyword>
<proteinExistence type="predicted"/>
<accession>M4BIR8</accession>
<reference evidence="3" key="1">
    <citation type="journal article" date="2010" name="Science">
        <title>Signatures of adaptation to obligate biotrophy in the Hyaloperonospora arabidopsidis genome.</title>
        <authorList>
            <person name="Baxter L."/>
            <person name="Tripathy S."/>
            <person name="Ishaque N."/>
            <person name="Boot N."/>
            <person name="Cabral A."/>
            <person name="Kemen E."/>
            <person name="Thines M."/>
            <person name="Ah-Fong A."/>
            <person name="Anderson R."/>
            <person name="Badejoko W."/>
            <person name="Bittner-Eddy P."/>
            <person name="Boore J.L."/>
            <person name="Chibucos M.C."/>
            <person name="Coates M."/>
            <person name="Dehal P."/>
            <person name="Delehaunty K."/>
            <person name="Dong S."/>
            <person name="Downton P."/>
            <person name="Dumas B."/>
            <person name="Fabro G."/>
            <person name="Fronick C."/>
            <person name="Fuerstenberg S.I."/>
            <person name="Fulton L."/>
            <person name="Gaulin E."/>
            <person name="Govers F."/>
            <person name="Hughes L."/>
            <person name="Humphray S."/>
            <person name="Jiang R.H."/>
            <person name="Judelson H."/>
            <person name="Kamoun S."/>
            <person name="Kyung K."/>
            <person name="Meijer H."/>
            <person name="Minx P."/>
            <person name="Morris P."/>
            <person name="Nelson J."/>
            <person name="Phuntumart V."/>
            <person name="Qutob D."/>
            <person name="Rehmany A."/>
            <person name="Rougon-Cardoso A."/>
            <person name="Ryden P."/>
            <person name="Torto-Alalibo T."/>
            <person name="Studholme D."/>
            <person name="Wang Y."/>
            <person name="Win J."/>
            <person name="Wood J."/>
            <person name="Clifton S.W."/>
            <person name="Rogers J."/>
            <person name="Van den Ackerveken G."/>
            <person name="Jones J.D."/>
            <person name="McDowell J.M."/>
            <person name="Beynon J."/>
            <person name="Tyler B.M."/>
        </authorList>
    </citation>
    <scope>NUCLEOTIDE SEQUENCE [LARGE SCALE GENOMIC DNA]</scope>
    <source>
        <strain evidence="3">Emoy2</strain>
    </source>
</reference>
<dbReference type="InParanoid" id="M4BIR8"/>
<feature type="region of interest" description="Disordered" evidence="1">
    <location>
        <begin position="1"/>
        <end position="96"/>
    </location>
</feature>
<dbReference type="EMBL" id="JH598301">
    <property type="status" value="NOT_ANNOTATED_CDS"/>
    <property type="molecule type" value="Genomic_DNA"/>
</dbReference>
<protein>
    <submittedName>
        <fullName evidence="2">Uncharacterized protein</fullName>
    </submittedName>
</protein>
<organism evidence="2 3">
    <name type="scientific">Hyaloperonospora arabidopsidis (strain Emoy2)</name>
    <name type="common">Downy mildew agent</name>
    <name type="synonym">Peronospora arabidopsidis</name>
    <dbReference type="NCBI Taxonomy" id="559515"/>
    <lineage>
        <taxon>Eukaryota</taxon>
        <taxon>Sar</taxon>
        <taxon>Stramenopiles</taxon>
        <taxon>Oomycota</taxon>
        <taxon>Peronosporomycetes</taxon>
        <taxon>Peronosporales</taxon>
        <taxon>Peronosporaceae</taxon>
        <taxon>Hyaloperonospora</taxon>
    </lineage>
</organism>
<dbReference type="Proteomes" id="UP000011713">
    <property type="component" value="Unassembled WGS sequence"/>
</dbReference>
<evidence type="ECO:0000313" key="3">
    <source>
        <dbReference type="Proteomes" id="UP000011713"/>
    </source>
</evidence>
<evidence type="ECO:0000313" key="2">
    <source>
        <dbReference type="EnsemblProtists" id="HpaP806295"/>
    </source>
</evidence>
<name>M4BIR8_HYAAE</name>
<evidence type="ECO:0000256" key="1">
    <source>
        <dbReference type="SAM" id="MobiDB-lite"/>
    </source>
</evidence>